<proteinExistence type="predicted"/>
<accession>A0A8S1V5X2</accession>
<comment type="caution">
    <text evidence="1">The sequence shown here is derived from an EMBL/GenBank/DDBJ whole genome shotgun (WGS) entry which is preliminary data.</text>
</comment>
<sequence length="120" mass="14156">MKISFANKANIVLNKIICLFLTDRISNYQNISFPIFDPVYFEYCKDTYQLVLLQFPIIILKIVQRDLNMEKNQQNIKSERIQLLQSEQSVSTLLLFLNIILTSFKIHQQEGLLLISRVQF</sequence>
<dbReference type="AlphaFoldDB" id="A0A8S1V5X2"/>
<name>A0A8S1V5X2_9CILI</name>
<keyword evidence="2" id="KW-1185">Reference proteome</keyword>
<evidence type="ECO:0000313" key="1">
    <source>
        <dbReference type="EMBL" id="CAD8172174.1"/>
    </source>
</evidence>
<reference evidence="1" key="1">
    <citation type="submission" date="2021-01" db="EMBL/GenBank/DDBJ databases">
        <authorList>
            <consortium name="Genoscope - CEA"/>
            <person name="William W."/>
        </authorList>
    </citation>
    <scope>NUCLEOTIDE SEQUENCE</scope>
</reference>
<gene>
    <name evidence="1" type="ORF">PPENT_87.1.T0560129</name>
</gene>
<organism evidence="1 2">
    <name type="scientific">Paramecium pentaurelia</name>
    <dbReference type="NCBI Taxonomy" id="43138"/>
    <lineage>
        <taxon>Eukaryota</taxon>
        <taxon>Sar</taxon>
        <taxon>Alveolata</taxon>
        <taxon>Ciliophora</taxon>
        <taxon>Intramacronucleata</taxon>
        <taxon>Oligohymenophorea</taxon>
        <taxon>Peniculida</taxon>
        <taxon>Parameciidae</taxon>
        <taxon>Paramecium</taxon>
    </lineage>
</organism>
<dbReference type="Proteomes" id="UP000689195">
    <property type="component" value="Unassembled WGS sequence"/>
</dbReference>
<dbReference type="EMBL" id="CAJJDO010000056">
    <property type="protein sequence ID" value="CAD8172174.1"/>
    <property type="molecule type" value="Genomic_DNA"/>
</dbReference>
<evidence type="ECO:0000313" key="2">
    <source>
        <dbReference type="Proteomes" id="UP000689195"/>
    </source>
</evidence>
<protein>
    <submittedName>
        <fullName evidence="1">Uncharacterized protein</fullName>
    </submittedName>
</protein>